<sequence length="253" mass="28812">MPKRVSWEGKTVNVDAAAADTVLQSLKSFDIDKSQTMACTLCADVEHKMRCKKLTSTQKPFCRKLADNHLRPMRIRHALSRKCSTPTRRPTISKECKTLRLQLLSNLHGNHDRVDKLKAWVHERAYNGSESMTESFTFAWQLDNGGKPIFGNGSDKKPFIVGILTKATMLRLTIPPESFTLHLDVTNKTNQCEYHDLVVGVSDRSRRFHLVALFVISEETQPVFQAALLALRRQHYWITHKHLQVRYATAGGD</sequence>
<dbReference type="AlphaFoldDB" id="A0A329SSY1"/>
<dbReference type="Proteomes" id="UP000251314">
    <property type="component" value="Unassembled WGS sequence"/>
</dbReference>
<reference evidence="1 2" key="1">
    <citation type="submission" date="2018-01" db="EMBL/GenBank/DDBJ databases">
        <title>Draft genome of the strawberry crown rot pathogen Phytophthora cactorum.</title>
        <authorList>
            <person name="Armitage A.D."/>
            <person name="Lysoe E."/>
            <person name="Nellist C.F."/>
            <person name="Harrison R.J."/>
            <person name="Brurberg M.B."/>
        </authorList>
    </citation>
    <scope>NUCLEOTIDE SEQUENCE [LARGE SCALE GENOMIC DNA]</scope>
    <source>
        <strain evidence="1 2">10300</strain>
    </source>
</reference>
<evidence type="ECO:0000313" key="2">
    <source>
        <dbReference type="Proteomes" id="UP000251314"/>
    </source>
</evidence>
<dbReference type="OrthoDB" id="97124at2759"/>
<evidence type="ECO:0000313" key="1">
    <source>
        <dbReference type="EMBL" id="RAW39860.1"/>
    </source>
</evidence>
<keyword evidence="2" id="KW-1185">Reference proteome</keyword>
<dbReference type="VEuPathDB" id="FungiDB:PC110_g3961"/>
<organism evidence="1 2">
    <name type="scientific">Phytophthora cactorum</name>
    <dbReference type="NCBI Taxonomy" id="29920"/>
    <lineage>
        <taxon>Eukaryota</taxon>
        <taxon>Sar</taxon>
        <taxon>Stramenopiles</taxon>
        <taxon>Oomycota</taxon>
        <taxon>Peronosporomycetes</taxon>
        <taxon>Peronosporales</taxon>
        <taxon>Peronosporaceae</taxon>
        <taxon>Phytophthora</taxon>
    </lineage>
</organism>
<dbReference type="EMBL" id="MJFZ01000058">
    <property type="protein sequence ID" value="RAW39860.1"/>
    <property type="molecule type" value="Genomic_DNA"/>
</dbReference>
<gene>
    <name evidence="1" type="ORF">PC110_g3961</name>
</gene>
<protein>
    <submittedName>
        <fullName evidence="1">Uncharacterized protein</fullName>
    </submittedName>
</protein>
<name>A0A329SSY1_9STRA</name>
<accession>A0A329SSY1</accession>
<proteinExistence type="predicted"/>
<comment type="caution">
    <text evidence="1">The sequence shown here is derived from an EMBL/GenBank/DDBJ whole genome shotgun (WGS) entry which is preliminary data.</text>
</comment>